<dbReference type="EMBL" id="UYJE01007726">
    <property type="protein sequence ID" value="VDI57441.1"/>
    <property type="molecule type" value="Genomic_DNA"/>
</dbReference>
<dbReference type="AlphaFoldDB" id="A0A8B6G1P6"/>
<keyword evidence="1" id="KW-0175">Coiled coil</keyword>
<comment type="caution">
    <text evidence="2">The sequence shown here is derived from an EMBL/GenBank/DDBJ whole genome shotgun (WGS) entry which is preliminary data.</text>
</comment>
<sequence length="74" mass="8182">MVWSLSLQEITSTDISDGSSLGNGEVKRLLLNDPDVLGSRLAELDRASQEMKKQMAELKKNMTNTMAQVQTQLS</sequence>
<accession>A0A8B6G1P6</accession>
<dbReference type="Proteomes" id="UP000596742">
    <property type="component" value="Unassembled WGS sequence"/>
</dbReference>
<evidence type="ECO:0000313" key="2">
    <source>
        <dbReference type="EMBL" id="VDI57441.1"/>
    </source>
</evidence>
<keyword evidence="3" id="KW-1185">Reference proteome</keyword>
<protein>
    <submittedName>
        <fullName evidence="2">Uncharacterized protein</fullName>
    </submittedName>
</protein>
<gene>
    <name evidence="2" type="ORF">MGAL_10B012417</name>
</gene>
<feature type="coiled-coil region" evidence="1">
    <location>
        <begin position="41"/>
        <end position="68"/>
    </location>
</feature>
<evidence type="ECO:0000313" key="3">
    <source>
        <dbReference type="Proteomes" id="UP000596742"/>
    </source>
</evidence>
<proteinExistence type="predicted"/>
<evidence type="ECO:0000256" key="1">
    <source>
        <dbReference type="SAM" id="Coils"/>
    </source>
</evidence>
<name>A0A8B6G1P6_MYTGA</name>
<reference evidence="2" key="1">
    <citation type="submission" date="2018-11" db="EMBL/GenBank/DDBJ databases">
        <authorList>
            <person name="Alioto T."/>
            <person name="Alioto T."/>
        </authorList>
    </citation>
    <scope>NUCLEOTIDE SEQUENCE</scope>
</reference>
<organism evidence="2 3">
    <name type="scientific">Mytilus galloprovincialis</name>
    <name type="common">Mediterranean mussel</name>
    <dbReference type="NCBI Taxonomy" id="29158"/>
    <lineage>
        <taxon>Eukaryota</taxon>
        <taxon>Metazoa</taxon>
        <taxon>Spiralia</taxon>
        <taxon>Lophotrochozoa</taxon>
        <taxon>Mollusca</taxon>
        <taxon>Bivalvia</taxon>
        <taxon>Autobranchia</taxon>
        <taxon>Pteriomorphia</taxon>
        <taxon>Mytilida</taxon>
        <taxon>Mytiloidea</taxon>
        <taxon>Mytilidae</taxon>
        <taxon>Mytilinae</taxon>
        <taxon>Mytilus</taxon>
    </lineage>
</organism>